<dbReference type="PANTHER" id="PTHR43208:SF1">
    <property type="entry name" value="ABC TRANSPORTER SUBSTRATE-BINDING PROTEIN"/>
    <property type="match status" value="1"/>
</dbReference>
<dbReference type="SUPFAM" id="SSF53822">
    <property type="entry name" value="Periplasmic binding protein-like I"/>
    <property type="match status" value="1"/>
</dbReference>
<dbReference type="InterPro" id="IPR052910">
    <property type="entry name" value="ABC-Purine-Binding"/>
</dbReference>
<feature type="domain" description="ABC transporter substrate-binding protein PnrA-like" evidence="2">
    <location>
        <begin position="4"/>
        <end position="139"/>
    </location>
</feature>
<feature type="non-terminal residue" evidence="3">
    <location>
        <position position="1"/>
    </location>
</feature>
<dbReference type="InterPro" id="IPR028082">
    <property type="entry name" value="Peripla_BP_I"/>
</dbReference>
<reference evidence="3" key="1">
    <citation type="journal article" date="2014" name="Front. Microbiol.">
        <title>High frequency of phylogenetically diverse reductive dehalogenase-homologous genes in deep subseafloor sedimentary metagenomes.</title>
        <authorList>
            <person name="Kawai M."/>
            <person name="Futagami T."/>
            <person name="Toyoda A."/>
            <person name="Takaki Y."/>
            <person name="Nishi S."/>
            <person name="Hori S."/>
            <person name="Arai W."/>
            <person name="Tsubouchi T."/>
            <person name="Morono Y."/>
            <person name="Uchiyama I."/>
            <person name="Ito T."/>
            <person name="Fujiyama A."/>
            <person name="Inagaki F."/>
            <person name="Takami H."/>
        </authorList>
    </citation>
    <scope>NUCLEOTIDE SEQUENCE</scope>
    <source>
        <strain evidence="3">Expedition CK06-06</strain>
    </source>
</reference>
<evidence type="ECO:0000313" key="3">
    <source>
        <dbReference type="EMBL" id="GAI18525.1"/>
    </source>
</evidence>
<organism evidence="3">
    <name type="scientific">marine sediment metagenome</name>
    <dbReference type="NCBI Taxonomy" id="412755"/>
    <lineage>
        <taxon>unclassified sequences</taxon>
        <taxon>metagenomes</taxon>
        <taxon>ecological metagenomes</taxon>
    </lineage>
</organism>
<keyword evidence="1" id="KW-0732">Signal</keyword>
<proteinExistence type="predicted"/>
<dbReference type="InterPro" id="IPR003760">
    <property type="entry name" value="PnrA-like"/>
</dbReference>
<dbReference type="AlphaFoldDB" id="X1MUZ9"/>
<name>X1MUZ9_9ZZZZ</name>
<dbReference type="EMBL" id="BARV01020826">
    <property type="protein sequence ID" value="GAI18525.1"/>
    <property type="molecule type" value="Genomic_DNA"/>
</dbReference>
<dbReference type="PANTHER" id="PTHR43208">
    <property type="entry name" value="ABC TRANSPORTER SUBSTRATE-BINDING PROTEIN"/>
    <property type="match status" value="1"/>
</dbReference>
<dbReference type="GO" id="GO:0005886">
    <property type="term" value="C:plasma membrane"/>
    <property type="evidence" value="ECO:0007669"/>
    <property type="project" value="InterPro"/>
</dbReference>
<sequence>YWGAFVAGIKSVKPDAKINETWTGSYSDVALAAEAAQTHIDAGADVLTGKSQAVISAIGIAKQRGVLWFGYDVDPSALAPQNVVASIVVVWEIALRPTIEMIKKGERGKYFPLNLANGGIKIVVNEEALVGKTIEDIVKGNIEVKVEE</sequence>
<comment type="caution">
    <text evidence="3">The sequence shown here is derived from an EMBL/GenBank/DDBJ whole genome shotgun (WGS) entry which is preliminary data.</text>
</comment>
<protein>
    <recommendedName>
        <fullName evidence="2">ABC transporter substrate-binding protein PnrA-like domain-containing protein</fullName>
    </recommendedName>
</protein>
<evidence type="ECO:0000259" key="2">
    <source>
        <dbReference type="Pfam" id="PF02608"/>
    </source>
</evidence>
<accession>X1MUZ9</accession>
<gene>
    <name evidence="3" type="ORF">S06H3_34658</name>
</gene>
<dbReference type="Gene3D" id="3.40.50.2300">
    <property type="match status" value="2"/>
</dbReference>
<evidence type="ECO:0000256" key="1">
    <source>
        <dbReference type="ARBA" id="ARBA00022729"/>
    </source>
</evidence>
<dbReference type="Pfam" id="PF02608">
    <property type="entry name" value="Bmp"/>
    <property type="match status" value="1"/>
</dbReference>